<dbReference type="AlphaFoldDB" id="A0AAW6CSY2"/>
<evidence type="ECO:0000313" key="3">
    <source>
        <dbReference type="EMBL" id="MDB7982576.1"/>
    </source>
</evidence>
<proteinExistence type="predicted"/>
<dbReference type="InterPro" id="IPR036634">
    <property type="entry name" value="PRD_sf"/>
</dbReference>
<dbReference type="Gene3D" id="2.30.24.10">
    <property type="entry name" value="CAT RNA-binding domain"/>
    <property type="match status" value="1"/>
</dbReference>
<reference evidence="3" key="1">
    <citation type="submission" date="2023-01" db="EMBL/GenBank/DDBJ databases">
        <title>Human gut microbiome strain richness.</title>
        <authorList>
            <person name="Chen-Liaw A."/>
        </authorList>
    </citation>
    <scope>NUCLEOTIDE SEQUENCE</scope>
    <source>
        <strain evidence="3">D8_m1001271B151109d0_201107</strain>
    </source>
</reference>
<evidence type="ECO:0000259" key="2">
    <source>
        <dbReference type="PROSITE" id="PS51372"/>
    </source>
</evidence>
<dbReference type="InterPro" id="IPR011608">
    <property type="entry name" value="PRD"/>
</dbReference>
<dbReference type="PROSITE" id="PS51372">
    <property type="entry name" value="PRD_2"/>
    <property type="match status" value="2"/>
</dbReference>
<feature type="domain" description="PRD" evidence="2">
    <location>
        <begin position="180"/>
        <end position="287"/>
    </location>
</feature>
<organism evidence="3 4">
    <name type="scientific">Faecalicoccus pleomorphus</name>
    <dbReference type="NCBI Taxonomy" id="1323"/>
    <lineage>
        <taxon>Bacteria</taxon>
        <taxon>Bacillati</taxon>
        <taxon>Bacillota</taxon>
        <taxon>Erysipelotrichia</taxon>
        <taxon>Erysipelotrichales</taxon>
        <taxon>Erysipelotrichaceae</taxon>
        <taxon>Faecalicoccus</taxon>
    </lineage>
</organism>
<dbReference type="Proteomes" id="UP001212981">
    <property type="component" value="Unassembled WGS sequence"/>
</dbReference>
<feature type="domain" description="PRD" evidence="2">
    <location>
        <begin position="73"/>
        <end position="179"/>
    </location>
</feature>
<dbReference type="Gene3D" id="1.10.1790.10">
    <property type="entry name" value="PRD domain"/>
    <property type="match status" value="2"/>
</dbReference>
<gene>
    <name evidence="3" type="ORF">PND82_07085</name>
</gene>
<evidence type="ECO:0000313" key="4">
    <source>
        <dbReference type="Proteomes" id="UP001212981"/>
    </source>
</evidence>
<dbReference type="Pfam" id="PF00874">
    <property type="entry name" value="PRD"/>
    <property type="match status" value="2"/>
</dbReference>
<dbReference type="SUPFAM" id="SSF50151">
    <property type="entry name" value="SacY-like RNA-binding domain"/>
    <property type="match status" value="1"/>
</dbReference>
<keyword evidence="1" id="KW-0677">Repeat</keyword>
<protein>
    <submittedName>
        <fullName evidence="3">PRD domain-containing protein</fullName>
    </submittedName>
</protein>
<dbReference type="RefSeq" id="WP_272002454.1">
    <property type="nucleotide sequence ID" value="NZ_JAQLXO010000011.1"/>
</dbReference>
<accession>A0AAW6CSY2</accession>
<dbReference type="InterPro" id="IPR050661">
    <property type="entry name" value="BglG_antiterminators"/>
</dbReference>
<dbReference type="InterPro" id="IPR036650">
    <property type="entry name" value="CAT_RNA-bd_dom_sf"/>
</dbReference>
<sequence>MKCKDFIVLKALNHNALLCEAVQTKKQYVFFGKGIGFKKGEGDEFKYTDNVKESLLVLSSEESLQYNHLINMVDNKKLVDLVQDLVYEANKFFDGKVNAKLNLTLLDHLNFALERQKNKIVMNYPFLNELQFIYPKEYKFSLKAFNYLNDQLKGTAYFEDAELGFLVLHIHAAITDTKVSKVLLNNEILYEATKIIEDSVDDHIDRKSIYYARFTKHLEYAIQRYKNGIQLQNILLDNIKDTCKTEYEIAHRINSLLKRRYRIDLDENEIGYLTLHIYYLRNRKNQY</sequence>
<dbReference type="PANTHER" id="PTHR30185">
    <property type="entry name" value="CRYPTIC BETA-GLUCOSIDE BGL OPERON ANTITERMINATOR"/>
    <property type="match status" value="1"/>
</dbReference>
<dbReference type="SMART" id="SM01061">
    <property type="entry name" value="CAT_RBD"/>
    <property type="match status" value="1"/>
</dbReference>
<dbReference type="EMBL" id="JAQLXO010000011">
    <property type="protein sequence ID" value="MDB7982576.1"/>
    <property type="molecule type" value="Genomic_DNA"/>
</dbReference>
<dbReference type="Pfam" id="PF03123">
    <property type="entry name" value="CAT_RBD"/>
    <property type="match status" value="1"/>
</dbReference>
<dbReference type="InterPro" id="IPR004341">
    <property type="entry name" value="CAT_RNA-bd_dom"/>
</dbReference>
<comment type="caution">
    <text evidence="3">The sequence shown here is derived from an EMBL/GenBank/DDBJ whole genome shotgun (WGS) entry which is preliminary data.</text>
</comment>
<dbReference type="GO" id="GO:0003723">
    <property type="term" value="F:RNA binding"/>
    <property type="evidence" value="ECO:0007669"/>
    <property type="project" value="InterPro"/>
</dbReference>
<dbReference type="GO" id="GO:0006355">
    <property type="term" value="P:regulation of DNA-templated transcription"/>
    <property type="evidence" value="ECO:0007669"/>
    <property type="project" value="InterPro"/>
</dbReference>
<dbReference type="PANTHER" id="PTHR30185:SF16">
    <property type="entry name" value="PROTEIN GLCT"/>
    <property type="match status" value="1"/>
</dbReference>
<name>A0AAW6CSY2_9FIRM</name>
<dbReference type="SUPFAM" id="SSF63520">
    <property type="entry name" value="PTS-regulatory domain, PRD"/>
    <property type="match status" value="2"/>
</dbReference>
<evidence type="ECO:0000256" key="1">
    <source>
        <dbReference type="ARBA" id="ARBA00022737"/>
    </source>
</evidence>